<evidence type="ECO:0000313" key="2">
    <source>
        <dbReference type="Proteomes" id="UP000789405"/>
    </source>
</evidence>
<organism evidence="1 2">
    <name type="scientific">Dentiscutata erythropus</name>
    <dbReference type="NCBI Taxonomy" id="1348616"/>
    <lineage>
        <taxon>Eukaryota</taxon>
        <taxon>Fungi</taxon>
        <taxon>Fungi incertae sedis</taxon>
        <taxon>Mucoromycota</taxon>
        <taxon>Glomeromycotina</taxon>
        <taxon>Glomeromycetes</taxon>
        <taxon>Diversisporales</taxon>
        <taxon>Gigasporaceae</taxon>
        <taxon>Dentiscutata</taxon>
    </lineage>
</organism>
<dbReference type="AlphaFoldDB" id="A0A9N9PD96"/>
<accession>A0A9N9PD96</accession>
<proteinExistence type="predicted"/>
<protein>
    <submittedName>
        <fullName evidence="1">9029_t:CDS:1</fullName>
    </submittedName>
</protein>
<name>A0A9N9PD96_9GLOM</name>
<reference evidence="1" key="1">
    <citation type="submission" date="2021-06" db="EMBL/GenBank/DDBJ databases">
        <authorList>
            <person name="Kallberg Y."/>
            <person name="Tangrot J."/>
            <person name="Rosling A."/>
        </authorList>
    </citation>
    <scope>NUCLEOTIDE SEQUENCE</scope>
    <source>
        <strain evidence="1">MA453B</strain>
    </source>
</reference>
<keyword evidence="2" id="KW-1185">Reference proteome</keyword>
<dbReference type="EMBL" id="CAJVPY010045106">
    <property type="protein sequence ID" value="CAG8809448.1"/>
    <property type="molecule type" value="Genomic_DNA"/>
</dbReference>
<dbReference type="OrthoDB" id="2374313at2759"/>
<dbReference type="Gene3D" id="2.170.15.10">
    <property type="entry name" value="Proaerolysin, chain A, domain 3"/>
    <property type="match status" value="1"/>
</dbReference>
<dbReference type="Proteomes" id="UP000789405">
    <property type="component" value="Unassembled WGS sequence"/>
</dbReference>
<sequence>MDTLIPNNIVRNTSGKDLNITTGIPCKITNDGHYLDNGGGSYGSYVTLCGNSYDRNDPNYSRQLWFLEESSKFAEYRISSNGSYLDTFDGGHESESRMSCKNHHDSPWYSRQLWSFLNQNDSEPEKVQIQNHSNKCYLDNWGVYSTVRFSSYLNSLSDPLYSRQQWKFELADYELKAEIENFKYDKKINDLDSYTTKVSSIIYTSRNKSYSSPWKTEIILSEKTPNITSWSFNKSEEITFLNKLDVYIKAEYAGVKGNSHEIIMWDNKTTSLEATKKLKLDETNISGKYSIKIQKEEEIVVKIIWHKINLDIPFTATVKIKGFSDRLRENGTIAKMEQVDVNAVIAFLRNSGFKGKIIGTKEKNVLVKITGNVNIKGALKYEIEKSNIPLSDSNTDYTLV</sequence>
<evidence type="ECO:0000313" key="1">
    <source>
        <dbReference type="EMBL" id="CAG8809448.1"/>
    </source>
</evidence>
<gene>
    <name evidence="1" type="ORF">DERYTH_LOCUS25098</name>
</gene>
<comment type="caution">
    <text evidence="1">The sequence shown here is derived from an EMBL/GenBank/DDBJ whole genome shotgun (WGS) entry which is preliminary data.</text>
</comment>